<sequence length="114" mass="13397">MTKYQEYYKKMLEENSGAFKEFGKVHQEYSKDSSLQEKYNEAGKPIVSIIRDYEDRLCKHSEGSGYASYTGNLAEKFWGEVQRDFPLIDRVGVIIRDFSVKKIEPFELRKIKLV</sequence>
<comment type="caution">
    <text evidence="1">The sequence shown here is derived from an EMBL/GenBank/DDBJ whole genome shotgun (WGS) entry which is preliminary data.</text>
</comment>
<accession>A0A1F7Z0F1</accession>
<dbReference type="AlphaFoldDB" id="A0A1F7Z0F1"/>
<gene>
    <name evidence="1" type="ORF">A2803_05060</name>
</gene>
<name>A0A1F7Z0F1_9BACT</name>
<dbReference type="Proteomes" id="UP000178870">
    <property type="component" value="Unassembled WGS sequence"/>
</dbReference>
<reference evidence="1 2" key="1">
    <citation type="journal article" date="2016" name="Nat. Commun.">
        <title>Thousands of microbial genomes shed light on interconnected biogeochemical processes in an aquifer system.</title>
        <authorList>
            <person name="Anantharaman K."/>
            <person name="Brown C.T."/>
            <person name="Hug L.A."/>
            <person name="Sharon I."/>
            <person name="Castelle C.J."/>
            <person name="Probst A.J."/>
            <person name="Thomas B.C."/>
            <person name="Singh A."/>
            <person name="Wilkins M.J."/>
            <person name="Karaoz U."/>
            <person name="Brodie E.L."/>
            <person name="Williams K.H."/>
            <person name="Hubbard S.S."/>
            <person name="Banfield J.F."/>
        </authorList>
    </citation>
    <scope>NUCLEOTIDE SEQUENCE [LARGE SCALE GENOMIC DNA]</scope>
</reference>
<dbReference type="EMBL" id="MGGP01000011">
    <property type="protein sequence ID" value="OGM32934.1"/>
    <property type="molecule type" value="Genomic_DNA"/>
</dbReference>
<protein>
    <submittedName>
        <fullName evidence="1">Uncharacterized protein</fullName>
    </submittedName>
</protein>
<organism evidence="1 2">
    <name type="scientific">Candidatus Woesebacteria bacterium RIFCSPHIGHO2_01_FULL_44_21</name>
    <dbReference type="NCBI Taxonomy" id="1802503"/>
    <lineage>
        <taxon>Bacteria</taxon>
        <taxon>Candidatus Woeseibacteriota</taxon>
    </lineage>
</organism>
<evidence type="ECO:0000313" key="2">
    <source>
        <dbReference type="Proteomes" id="UP000178870"/>
    </source>
</evidence>
<proteinExistence type="predicted"/>
<evidence type="ECO:0000313" key="1">
    <source>
        <dbReference type="EMBL" id="OGM32934.1"/>
    </source>
</evidence>